<evidence type="ECO:0000313" key="2">
    <source>
        <dbReference type="Proteomes" id="UP000408482"/>
    </source>
</evidence>
<gene>
    <name evidence="1" type="ORF">RSSSTS7063_01621</name>
</gene>
<protein>
    <submittedName>
        <fullName evidence="1">Uncharacterized protein</fullName>
    </submittedName>
</protein>
<organism evidence="1 2">
    <name type="scientific">Blautia luti</name>
    <dbReference type="NCBI Taxonomy" id="89014"/>
    <lineage>
        <taxon>Bacteria</taxon>
        <taxon>Bacillati</taxon>
        <taxon>Bacillota</taxon>
        <taxon>Clostridia</taxon>
        <taxon>Lachnospirales</taxon>
        <taxon>Lachnospiraceae</taxon>
        <taxon>Blautia</taxon>
    </lineage>
</organism>
<name>A0A564W8K2_9FIRM</name>
<reference evidence="1 2" key="1">
    <citation type="submission" date="2019-07" db="EMBL/GenBank/DDBJ databases">
        <authorList>
            <person name="Hibberd C M."/>
            <person name="Gehrig L. J."/>
            <person name="Chang H.-W."/>
            <person name="Venkatesh S."/>
        </authorList>
    </citation>
    <scope>NUCLEOTIDE SEQUENCE [LARGE SCALE GENOMIC DNA]</scope>
    <source>
        <strain evidence="1">Blautia_luti_SSTS_Bg7063</strain>
    </source>
</reference>
<dbReference type="AlphaFoldDB" id="A0A564W8K2"/>
<evidence type="ECO:0000313" key="1">
    <source>
        <dbReference type="EMBL" id="VUX41010.1"/>
    </source>
</evidence>
<dbReference type="RefSeq" id="WP_144095906.1">
    <property type="nucleotide sequence ID" value="NZ_CABHMX010000004.1"/>
</dbReference>
<accession>A0A564W8K2</accession>
<proteinExistence type="predicted"/>
<dbReference type="Proteomes" id="UP000408482">
    <property type="component" value="Unassembled WGS sequence"/>
</dbReference>
<dbReference type="EMBL" id="CABHNW010000181">
    <property type="protein sequence ID" value="VUX41010.1"/>
    <property type="molecule type" value="Genomic_DNA"/>
</dbReference>
<keyword evidence="2" id="KW-1185">Reference proteome</keyword>
<sequence length="187" mass="22409">MDNNGEIRGTWKGYKELWESLGSTNEEKISTQQKISNGIKAFSDYMSHADSAYYYNKTYLPKFTDEFWEFLRYFAEKYPYVEILFTKVGGKRNLTLKIDRYWQVETETDWRQEKISCLENIKRVCSDEMFIECSVLCNMQRYVYSEKINIKNMSREKFEESIGQFLEFLKKYFPDKTGEDEDGKISI</sequence>